<dbReference type="Proteomes" id="UP000515152">
    <property type="component" value="Chromosome 21"/>
</dbReference>
<protein>
    <submittedName>
        <fullName evidence="3">Uncharacterized protein CXorf38</fullName>
    </submittedName>
</protein>
<proteinExistence type="predicted"/>
<gene>
    <name evidence="3" type="primary">LOC105911957</name>
</gene>
<dbReference type="KEGG" id="char:105911957"/>
<feature type="region of interest" description="Disordered" evidence="1">
    <location>
        <begin position="235"/>
        <end position="264"/>
    </location>
</feature>
<reference evidence="3" key="1">
    <citation type="submission" date="2025-08" db="UniProtKB">
        <authorList>
            <consortium name="RefSeq"/>
        </authorList>
    </citation>
    <scope>IDENTIFICATION</scope>
</reference>
<dbReference type="RefSeq" id="XP_031414405.1">
    <property type="nucleotide sequence ID" value="XM_031558545.1"/>
</dbReference>
<dbReference type="Pfam" id="PF15112">
    <property type="entry name" value="DUF4559"/>
    <property type="match status" value="1"/>
</dbReference>
<evidence type="ECO:0000256" key="1">
    <source>
        <dbReference type="SAM" id="MobiDB-lite"/>
    </source>
</evidence>
<dbReference type="AlphaFoldDB" id="A0A6P8EQN8"/>
<dbReference type="OrthoDB" id="9934809at2759"/>
<dbReference type="GeneID" id="105911957"/>
<accession>A0A6P8EQN8</accession>
<dbReference type="PANTHER" id="PTHR35083">
    <property type="entry name" value="RGD1565685 PROTEIN"/>
    <property type="match status" value="1"/>
</dbReference>
<dbReference type="PANTHER" id="PTHR35083:SF2">
    <property type="entry name" value="CHROMOSOME 17 CXORF38 HOMOLOG"/>
    <property type="match status" value="1"/>
</dbReference>
<sequence length="264" mass="30977">MLLKWCKLHSICPLCGEWRREILRHHTNPSAVVNWGNCRPWLWSVEHWEVAKAFMPRGQADVTRVEQCDAAALLNLLHFCDHFGYMDQRLAREVIRCRNELMHSCEMRVSAQWMQRYQRSLEQLLQALQHVPDVATTRQHIQETLSIDWSIHVPGVDRVDGSEVKEIELESISQWEAELLRERLHRLLVCAGQEERLSPEDLQSCQSLSAFLQNQEDLKELFKEELQTLHAMEDGLQKTTEGIQKTETDIRQSSTLDRDKQDRD</sequence>
<dbReference type="InterPro" id="IPR027897">
    <property type="entry name" value="DUF4559"/>
</dbReference>
<evidence type="ECO:0000313" key="2">
    <source>
        <dbReference type="Proteomes" id="UP000515152"/>
    </source>
</evidence>
<organism evidence="2 3">
    <name type="scientific">Clupea harengus</name>
    <name type="common">Atlantic herring</name>
    <dbReference type="NCBI Taxonomy" id="7950"/>
    <lineage>
        <taxon>Eukaryota</taxon>
        <taxon>Metazoa</taxon>
        <taxon>Chordata</taxon>
        <taxon>Craniata</taxon>
        <taxon>Vertebrata</taxon>
        <taxon>Euteleostomi</taxon>
        <taxon>Actinopterygii</taxon>
        <taxon>Neopterygii</taxon>
        <taxon>Teleostei</taxon>
        <taxon>Clupei</taxon>
        <taxon>Clupeiformes</taxon>
        <taxon>Clupeoidei</taxon>
        <taxon>Clupeidae</taxon>
        <taxon>Clupea</taxon>
    </lineage>
</organism>
<name>A0A6P8EQN8_CLUHA</name>
<feature type="compositionally biased region" description="Basic and acidic residues" evidence="1">
    <location>
        <begin position="244"/>
        <end position="264"/>
    </location>
</feature>
<keyword evidence="2" id="KW-1185">Reference proteome</keyword>
<evidence type="ECO:0000313" key="3">
    <source>
        <dbReference type="RefSeq" id="XP_031414405.1"/>
    </source>
</evidence>